<gene>
    <name evidence="2" type="ORF">TRFO_05002</name>
</gene>
<dbReference type="GeneID" id="94826933"/>
<dbReference type="Proteomes" id="UP000179807">
    <property type="component" value="Unassembled WGS sequence"/>
</dbReference>
<sequence length="481" mass="54359">MNSNQDGLIQKTLLASFAYTIGMSYVQKAVVYSKDDPEKVEKYKEKFFQVCDDAMADLMMASVKPNERVLVLLQQINEERLHILRTLCDVRNMEPPRPAMVKALTQYANGMLQTCGQLISCYNNGQDPPVIKKATLKLPKVTSNTSVPIDTCIMKISDFKPAKESSKISYRLKVTHPLNNTVLIDDVFRSDQTYEVRLSGLQHSTPQKLSKLLRQKVPIELTRIKKQVIGNKAESIGSSQIPLNMFEKQHSYHANLQVRRCTFTVDAQVRDPFGQQSVENVPFVIHLSESAAESLQASATVPSSQPETVGGNRGRATANVPKPTAPTKTVQQTSHTTKAVPQPSKPAPKPQQPAKPKDGRELLKNALLLPQEELDQWIHIDVIIELLGFYEQQYKLVVHQNHLEMPEEFVRQHDILEAKKNKIEQDCENGTLTPEKFVQLLKKQIVRNTEAAKKKDPHDIVAGWLMYTVKKMKDTLSEMEE</sequence>
<comment type="caution">
    <text evidence="2">The sequence shown here is derived from an EMBL/GenBank/DDBJ whole genome shotgun (WGS) entry which is preliminary data.</text>
</comment>
<evidence type="ECO:0000313" key="2">
    <source>
        <dbReference type="EMBL" id="OHT07900.1"/>
    </source>
</evidence>
<proteinExistence type="predicted"/>
<reference evidence="2" key="1">
    <citation type="submission" date="2016-10" db="EMBL/GenBank/DDBJ databases">
        <authorList>
            <person name="Benchimol M."/>
            <person name="Almeida L.G."/>
            <person name="Vasconcelos A.T."/>
            <person name="Perreira-Neves A."/>
            <person name="Rosa I.A."/>
            <person name="Tasca T."/>
            <person name="Bogo M.R."/>
            <person name="de Souza W."/>
        </authorList>
    </citation>
    <scope>NUCLEOTIDE SEQUENCE [LARGE SCALE GENOMIC DNA]</scope>
    <source>
        <strain evidence="2">K</strain>
    </source>
</reference>
<feature type="region of interest" description="Disordered" evidence="1">
    <location>
        <begin position="296"/>
        <end position="357"/>
    </location>
</feature>
<feature type="compositionally biased region" description="Pro residues" evidence="1">
    <location>
        <begin position="343"/>
        <end position="353"/>
    </location>
</feature>
<dbReference type="EMBL" id="MLAK01000682">
    <property type="protein sequence ID" value="OHT07900.1"/>
    <property type="molecule type" value="Genomic_DNA"/>
</dbReference>
<name>A0A1J4KDV5_9EUKA</name>
<dbReference type="AlphaFoldDB" id="A0A1J4KDV5"/>
<keyword evidence="3" id="KW-1185">Reference proteome</keyword>
<dbReference type="OrthoDB" id="10649301at2759"/>
<dbReference type="VEuPathDB" id="TrichDB:TRFO_05002"/>
<evidence type="ECO:0000313" key="3">
    <source>
        <dbReference type="Proteomes" id="UP000179807"/>
    </source>
</evidence>
<feature type="compositionally biased region" description="Polar residues" evidence="1">
    <location>
        <begin position="326"/>
        <end position="337"/>
    </location>
</feature>
<accession>A0A1J4KDV5</accession>
<organism evidence="2 3">
    <name type="scientific">Tritrichomonas foetus</name>
    <dbReference type="NCBI Taxonomy" id="1144522"/>
    <lineage>
        <taxon>Eukaryota</taxon>
        <taxon>Metamonada</taxon>
        <taxon>Parabasalia</taxon>
        <taxon>Tritrichomonadida</taxon>
        <taxon>Tritrichomonadidae</taxon>
        <taxon>Tritrichomonas</taxon>
    </lineage>
</organism>
<evidence type="ECO:0000256" key="1">
    <source>
        <dbReference type="SAM" id="MobiDB-lite"/>
    </source>
</evidence>
<dbReference type="RefSeq" id="XP_068361036.1">
    <property type="nucleotide sequence ID" value="XM_068492229.1"/>
</dbReference>
<protein>
    <submittedName>
        <fullName evidence="2">Uncharacterized protein</fullName>
    </submittedName>
</protein>